<sequence>MDITMLVAKVLGVYLAVSGLFLIFRGKTVPHLLKDLFDHPAVTYLVGIMMIFLSSMYLIQYNIWDGSWKTFITVFMWAVMAKGILYVFAPQVLSEIAIKKSRKIFGIFGALSVAVGLYLFLGLN</sequence>
<dbReference type="Proteomes" id="UP000176445">
    <property type="component" value="Unassembled WGS sequence"/>
</dbReference>
<feature type="transmembrane region" description="Helical" evidence="1">
    <location>
        <begin position="71"/>
        <end position="92"/>
    </location>
</feature>
<name>A0A1F6CI83_9BACT</name>
<keyword evidence="1" id="KW-1133">Transmembrane helix</keyword>
<accession>A0A1F6CI83</accession>
<feature type="transmembrane region" description="Helical" evidence="1">
    <location>
        <begin position="6"/>
        <end position="24"/>
    </location>
</feature>
<evidence type="ECO:0000256" key="1">
    <source>
        <dbReference type="SAM" id="Phobius"/>
    </source>
</evidence>
<gene>
    <name evidence="2" type="ORF">A2704_03200</name>
</gene>
<reference evidence="2 3" key="1">
    <citation type="journal article" date="2016" name="Nat. Commun.">
        <title>Thousands of microbial genomes shed light on interconnected biogeochemical processes in an aquifer system.</title>
        <authorList>
            <person name="Anantharaman K."/>
            <person name="Brown C.T."/>
            <person name="Hug L.A."/>
            <person name="Sharon I."/>
            <person name="Castelle C.J."/>
            <person name="Probst A.J."/>
            <person name="Thomas B.C."/>
            <person name="Singh A."/>
            <person name="Wilkins M.J."/>
            <person name="Karaoz U."/>
            <person name="Brodie E.L."/>
            <person name="Williams K.H."/>
            <person name="Hubbard S.S."/>
            <person name="Banfield J.F."/>
        </authorList>
    </citation>
    <scope>NUCLEOTIDE SEQUENCE [LARGE SCALE GENOMIC DNA]</scope>
</reference>
<feature type="transmembrane region" description="Helical" evidence="1">
    <location>
        <begin position="104"/>
        <end position="123"/>
    </location>
</feature>
<dbReference type="AlphaFoldDB" id="A0A1F6CI83"/>
<organism evidence="2 3">
    <name type="scientific">Candidatus Kaiserbacteria bacterium RIFCSPHIGHO2_01_FULL_54_36b</name>
    <dbReference type="NCBI Taxonomy" id="1798483"/>
    <lineage>
        <taxon>Bacteria</taxon>
        <taxon>Candidatus Kaiseribacteriota</taxon>
    </lineage>
</organism>
<comment type="caution">
    <text evidence="2">The sequence shown here is derived from an EMBL/GenBank/DDBJ whole genome shotgun (WGS) entry which is preliminary data.</text>
</comment>
<feature type="transmembrane region" description="Helical" evidence="1">
    <location>
        <begin position="36"/>
        <end position="59"/>
    </location>
</feature>
<evidence type="ECO:0000313" key="2">
    <source>
        <dbReference type="EMBL" id="OGG48727.1"/>
    </source>
</evidence>
<keyword evidence="1" id="KW-0812">Transmembrane</keyword>
<protein>
    <submittedName>
        <fullName evidence="2">Uncharacterized protein</fullName>
    </submittedName>
</protein>
<keyword evidence="1" id="KW-0472">Membrane</keyword>
<dbReference type="EMBL" id="MFKW01000086">
    <property type="protein sequence ID" value="OGG48727.1"/>
    <property type="molecule type" value="Genomic_DNA"/>
</dbReference>
<proteinExistence type="predicted"/>
<evidence type="ECO:0000313" key="3">
    <source>
        <dbReference type="Proteomes" id="UP000176445"/>
    </source>
</evidence>